<keyword evidence="2" id="KW-1185">Reference proteome</keyword>
<evidence type="ECO:0000313" key="1">
    <source>
        <dbReference type="EMBL" id="CAI6375977.1"/>
    </source>
</evidence>
<dbReference type="Proteomes" id="UP001160148">
    <property type="component" value="Unassembled WGS sequence"/>
</dbReference>
<sequence length="116" mass="13213">MASNAGQRKTNPPERLIDQVLQVAPTIMPTSEPNNSLSETPKEVTLADLMVMMKQMQEETRTTQKARFDRLDDQFKVIQNNLSQHDTRISKVEKNVSALHKNQVDQQATVKCLHVK</sequence>
<evidence type="ECO:0000313" key="2">
    <source>
        <dbReference type="Proteomes" id="UP001160148"/>
    </source>
</evidence>
<reference evidence="1 2" key="1">
    <citation type="submission" date="2023-01" db="EMBL/GenBank/DDBJ databases">
        <authorList>
            <person name="Whitehead M."/>
        </authorList>
    </citation>
    <scope>NUCLEOTIDE SEQUENCE [LARGE SCALE GENOMIC DNA]</scope>
</reference>
<dbReference type="AlphaFoldDB" id="A0AAV0Y756"/>
<comment type="caution">
    <text evidence="1">The sequence shown here is derived from an EMBL/GenBank/DDBJ whole genome shotgun (WGS) entry which is preliminary data.</text>
</comment>
<organism evidence="1 2">
    <name type="scientific">Macrosiphum euphorbiae</name>
    <name type="common">potato aphid</name>
    <dbReference type="NCBI Taxonomy" id="13131"/>
    <lineage>
        <taxon>Eukaryota</taxon>
        <taxon>Metazoa</taxon>
        <taxon>Ecdysozoa</taxon>
        <taxon>Arthropoda</taxon>
        <taxon>Hexapoda</taxon>
        <taxon>Insecta</taxon>
        <taxon>Pterygota</taxon>
        <taxon>Neoptera</taxon>
        <taxon>Paraneoptera</taxon>
        <taxon>Hemiptera</taxon>
        <taxon>Sternorrhyncha</taxon>
        <taxon>Aphidomorpha</taxon>
        <taxon>Aphidoidea</taxon>
        <taxon>Aphididae</taxon>
        <taxon>Macrosiphini</taxon>
        <taxon>Macrosiphum</taxon>
    </lineage>
</organism>
<name>A0AAV0Y756_9HEMI</name>
<proteinExistence type="predicted"/>
<accession>A0AAV0Y756</accession>
<gene>
    <name evidence="1" type="ORF">MEUPH1_LOCUS29410</name>
</gene>
<dbReference type="EMBL" id="CARXXK010001406">
    <property type="protein sequence ID" value="CAI6375977.1"/>
    <property type="molecule type" value="Genomic_DNA"/>
</dbReference>
<protein>
    <submittedName>
        <fullName evidence="1">Uncharacterized protein</fullName>
    </submittedName>
</protein>